<protein>
    <recommendedName>
        <fullName evidence="4">AIPR protein</fullName>
    </recommendedName>
</protein>
<evidence type="ECO:0000259" key="1">
    <source>
        <dbReference type="Pfam" id="PF10592"/>
    </source>
</evidence>
<name>A0A380TFZ4_9ZZZZ</name>
<dbReference type="EMBL" id="UIDG01000334">
    <property type="protein sequence ID" value="SUS07216.1"/>
    <property type="molecule type" value="Genomic_DNA"/>
</dbReference>
<reference evidence="3" key="1">
    <citation type="submission" date="2018-07" db="EMBL/GenBank/DDBJ databases">
        <authorList>
            <person name="Quirk P.G."/>
            <person name="Krulwich T.A."/>
        </authorList>
    </citation>
    <scope>NUCLEOTIDE SEQUENCE</scope>
</reference>
<evidence type="ECO:0008006" key="4">
    <source>
        <dbReference type="Google" id="ProtNLM"/>
    </source>
</evidence>
<dbReference type="InterPro" id="IPR018891">
    <property type="entry name" value="AIPR_C"/>
</dbReference>
<feature type="domain" description="Abortive phage infection protein C-terminal" evidence="1">
    <location>
        <begin position="237"/>
        <end position="560"/>
    </location>
</feature>
<dbReference type="Pfam" id="PF10592">
    <property type="entry name" value="AIPR"/>
    <property type="match status" value="1"/>
</dbReference>
<accession>A0A380TFZ4</accession>
<dbReference type="AlphaFoldDB" id="A0A380TFZ4"/>
<gene>
    <name evidence="3" type="ORF">DF3PB_40013</name>
</gene>
<dbReference type="Pfam" id="PF22879">
    <property type="entry name" value="AIPR_N"/>
    <property type="match status" value="1"/>
</dbReference>
<proteinExistence type="predicted"/>
<dbReference type="InterPro" id="IPR055101">
    <property type="entry name" value="AIPR_N"/>
</dbReference>
<evidence type="ECO:0000313" key="3">
    <source>
        <dbReference type="EMBL" id="SUS07216.1"/>
    </source>
</evidence>
<sequence>MTIEEFYNDFRQDLLARSGAKEDFSRSTFVEHMSGLLEEQGVISSSSAVNYKFTQKGYAVDAWSLEAEFGHLVLMLADYRDTTEIDSMTNSEIGAGFNRMVRFVQACGSKSYAESLDESMPVAELAWLLADSNRKIERLTLILLTNAKVSSRVDSLPTAEVAGLPTSYEVWDLSRLYRLESSGREREDIEVDLTAVAKGGVRCLPAFVDEGPLKSYLLVLPGAVLAGLYQQYGERLFEQNVRTFLQFRGKVNKGIRNTIIQSPQMFFSYNNGISATAEEVVTSREGDRILKVRNLQVVNGGQTTASIFTAGRNDKADLSNVHVQVKLTVVAGDLVNDVVPRISEYSNTQNKVSAADFFSNHPFHLRIEEFSRRLWAPARDGVRETHWFYERARGQYANKQASLSAAEQRRFLLQNPRSQMFTKTDLAKFHLSFEQMPHIVSLGAQKAFAGEQKRPGFVSTIAKEWEDSRGVSFNELWFKRAIAKAIFFRDLDRLILEQPWYSGYKANIVTYTLAKFAAMVADAGKHVDFQKIWQLQTLPPELANELVGIAGSVANLLMKQPADVTANVSEWAKNPGCWDLVRGESLRLGARVRPYLISSTENSYAEREGDRDQTIKDGIGIQTYVVQQGPAHWQLLREWNEKERRLSEKEMGVLDVACAMPRRLPSEAQCAVLVAAEKRAVIDGFHNPAAKRA</sequence>
<feature type="domain" description="Abortive infection phage resistance protein N-terminal" evidence="2">
    <location>
        <begin position="29"/>
        <end position="178"/>
    </location>
</feature>
<evidence type="ECO:0000259" key="2">
    <source>
        <dbReference type="Pfam" id="PF22879"/>
    </source>
</evidence>
<organism evidence="3">
    <name type="scientific">metagenome</name>
    <dbReference type="NCBI Taxonomy" id="256318"/>
    <lineage>
        <taxon>unclassified sequences</taxon>
        <taxon>metagenomes</taxon>
    </lineage>
</organism>